<evidence type="ECO:0000259" key="1">
    <source>
        <dbReference type="Pfam" id="PF12146"/>
    </source>
</evidence>
<proteinExistence type="predicted"/>
<dbReference type="Pfam" id="PF12146">
    <property type="entry name" value="Hydrolase_4"/>
    <property type="match status" value="1"/>
</dbReference>
<keyword evidence="3" id="KW-1185">Reference proteome</keyword>
<feature type="domain" description="Serine aminopeptidase S33" evidence="1">
    <location>
        <begin position="44"/>
        <end position="144"/>
    </location>
</feature>
<dbReference type="RefSeq" id="WP_120601308.1">
    <property type="nucleotide sequence ID" value="NZ_JABFJX010000219.1"/>
</dbReference>
<name>A0A3A8KEW7_9BACT</name>
<dbReference type="Proteomes" id="UP000268313">
    <property type="component" value="Unassembled WGS sequence"/>
</dbReference>
<evidence type="ECO:0000313" key="3">
    <source>
        <dbReference type="Proteomes" id="UP000268313"/>
    </source>
</evidence>
<keyword evidence="2" id="KW-0378">Hydrolase</keyword>
<reference evidence="3" key="1">
    <citation type="submission" date="2018-09" db="EMBL/GenBank/DDBJ databases">
        <authorList>
            <person name="Livingstone P.G."/>
            <person name="Whitworth D.E."/>
        </authorList>
    </citation>
    <scope>NUCLEOTIDE SEQUENCE [LARGE SCALE GENOMIC DNA]</scope>
    <source>
        <strain evidence="3">CA043D</strain>
    </source>
</reference>
<gene>
    <name evidence="2" type="ORF">D7X32_04775</name>
</gene>
<evidence type="ECO:0000313" key="2">
    <source>
        <dbReference type="EMBL" id="RKH06500.1"/>
    </source>
</evidence>
<dbReference type="Gene3D" id="3.40.50.1820">
    <property type="entry name" value="alpha/beta hydrolase"/>
    <property type="match status" value="1"/>
</dbReference>
<dbReference type="InterPro" id="IPR029058">
    <property type="entry name" value="AB_hydrolase_fold"/>
</dbReference>
<dbReference type="InterPro" id="IPR022742">
    <property type="entry name" value="Hydrolase_4"/>
</dbReference>
<accession>A0A3A8KEW7</accession>
<dbReference type="OrthoDB" id="5379975at2"/>
<dbReference type="GO" id="GO:0016787">
    <property type="term" value="F:hydrolase activity"/>
    <property type="evidence" value="ECO:0007669"/>
    <property type="project" value="UniProtKB-KW"/>
</dbReference>
<protein>
    <submittedName>
        <fullName evidence="2">Alpha/beta fold hydrolase</fullName>
    </submittedName>
</protein>
<dbReference type="AlphaFoldDB" id="A0A3A8KEW7"/>
<dbReference type="EMBL" id="RAWE01000010">
    <property type="protein sequence ID" value="RKH06500.1"/>
    <property type="molecule type" value="Genomic_DNA"/>
</dbReference>
<dbReference type="SUPFAM" id="SSF53474">
    <property type="entry name" value="alpha/beta-Hydrolases"/>
    <property type="match status" value="1"/>
</dbReference>
<sequence>MTPCFFGSSERQLFGIHHPAQGAERSTGVVLCYPAAQEYMLTHWAFRKLAGMLAREGFHVFRFDYYGTGDSSGEVHEGRVATWVQDIRHAANELQDVTGVQRVALVGLRLGAALAVRAALEGLSTAALVLWEPLVQGEAWLQELELLQARRATRTLFPQPESPLEVREELLGFEFPRALREDILALDLAALPAWPATRTHLVVGTPRPEYQRLQERLEGTGLPFQHHLVPEEGAGGQESTLLSNRILQTITTLLKEAA</sequence>
<organism evidence="2 3">
    <name type="scientific">Corallococcus carmarthensis</name>
    <dbReference type="NCBI Taxonomy" id="2316728"/>
    <lineage>
        <taxon>Bacteria</taxon>
        <taxon>Pseudomonadati</taxon>
        <taxon>Myxococcota</taxon>
        <taxon>Myxococcia</taxon>
        <taxon>Myxococcales</taxon>
        <taxon>Cystobacterineae</taxon>
        <taxon>Myxococcaceae</taxon>
        <taxon>Corallococcus</taxon>
    </lineage>
</organism>
<comment type="caution">
    <text evidence="2">The sequence shown here is derived from an EMBL/GenBank/DDBJ whole genome shotgun (WGS) entry which is preliminary data.</text>
</comment>